<keyword evidence="9" id="KW-1185">Reference proteome</keyword>
<feature type="transmembrane region" description="Helical" evidence="6">
    <location>
        <begin position="25"/>
        <end position="49"/>
    </location>
</feature>
<dbReference type="InterPro" id="IPR011701">
    <property type="entry name" value="MFS"/>
</dbReference>
<dbReference type="CDD" id="cd17486">
    <property type="entry name" value="MFS_AmpG_like"/>
    <property type="match status" value="1"/>
</dbReference>
<evidence type="ECO:0000256" key="2">
    <source>
        <dbReference type="ARBA" id="ARBA00022448"/>
    </source>
</evidence>
<feature type="transmembrane region" description="Helical" evidence="6">
    <location>
        <begin position="422"/>
        <end position="445"/>
    </location>
</feature>
<feature type="transmembrane region" description="Helical" evidence="6">
    <location>
        <begin position="395"/>
        <end position="416"/>
    </location>
</feature>
<keyword evidence="3 6" id="KW-0812">Transmembrane</keyword>
<gene>
    <name evidence="8" type="ORF">FU658_11810</name>
</gene>
<evidence type="ECO:0000313" key="8">
    <source>
        <dbReference type="EMBL" id="TXK60799.1"/>
    </source>
</evidence>
<feature type="transmembrane region" description="Helical" evidence="6">
    <location>
        <begin position="267"/>
        <end position="292"/>
    </location>
</feature>
<dbReference type="OrthoDB" id="9787815at2"/>
<feature type="transmembrane region" description="Helical" evidence="6">
    <location>
        <begin position="243"/>
        <end position="260"/>
    </location>
</feature>
<keyword evidence="5 6" id="KW-0472">Membrane</keyword>
<dbReference type="RefSeq" id="WP_147892258.1">
    <property type="nucleotide sequence ID" value="NZ_VRTS01000008.1"/>
</dbReference>
<feature type="transmembrane region" description="Helical" evidence="6">
    <location>
        <begin position="190"/>
        <end position="209"/>
    </location>
</feature>
<evidence type="ECO:0000256" key="6">
    <source>
        <dbReference type="SAM" id="Phobius"/>
    </source>
</evidence>
<dbReference type="GO" id="GO:0008521">
    <property type="term" value="F:acetyl-CoA transmembrane transporter activity"/>
    <property type="evidence" value="ECO:0007669"/>
    <property type="project" value="InterPro"/>
</dbReference>
<evidence type="ECO:0000313" key="9">
    <source>
        <dbReference type="Proteomes" id="UP000321248"/>
    </source>
</evidence>
<dbReference type="PROSITE" id="PS50850">
    <property type="entry name" value="MFS"/>
    <property type="match status" value="1"/>
</dbReference>
<feature type="domain" description="Major facilitator superfamily (MFS) profile" evidence="7">
    <location>
        <begin position="24"/>
        <end position="448"/>
    </location>
</feature>
<comment type="subcellular location">
    <subcellularLocation>
        <location evidence="1">Membrane</location>
        <topology evidence="1">Multi-pass membrane protein</topology>
    </subcellularLocation>
</comment>
<proteinExistence type="predicted"/>
<dbReference type="InterPro" id="IPR004752">
    <property type="entry name" value="AmpG_permease/AT-1"/>
</dbReference>
<reference evidence="8 9" key="1">
    <citation type="submission" date="2019-08" db="EMBL/GenBank/DDBJ databases">
        <authorList>
            <person name="Karlyshev A.V."/>
        </authorList>
    </citation>
    <scope>NUCLEOTIDE SEQUENCE [LARGE SCALE GENOMIC DNA]</scope>
    <source>
        <strain evidence="8 9">Alg18-2.2</strain>
    </source>
</reference>
<sequence>MTEPAAAPATTRWGRALATYGRPRIAAMFALGFSAGLPFLLVFTTLTAWLTEAGVARSAIGFFSWVGITYSIKVFWSPIVDKVRLPILGRLLGQRRSWILLAQALIILGLAGMAFTDPAQDLVRMALFALVVAFGSATQDIAIDAWRIEAAPVEEQAAMSATYVFGYRIALLVASAGALHLAVRMAWEDVYLLMALLMGIGVVATLLSAEPSVKRSSDAAFLEQRAQDFLARNAHLPRPVRMSIAWLIGAVVCPFVDFFQRYGLHSLVVLMLVASYRISDISMGAMANPFYLQLGFDKAQIANIAGIFGVAMTILGGLLGGLLVVRYGLLKVLLLGAVLSAGTNLLFSVMALVGPEPWMLVITISGDNFCGGLAMAVFIAWLSSLTSTAYTATQYALFSSLMTLPGKFLGGFSGMVVDSIGYFQYFIYVAAIGVPAVVLCVYLMLRERRAERAAH</sequence>
<dbReference type="Gene3D" id="1.20.1250.20">
    <property type="entry name" value="MFS general substrate transporter like domains"/>
    <property type="match status" value="1"/>
</dbReference>
<feature type="transmembrane region" description="Helical" evidence="6">
    <location>
        <begin position="332"/>
        <end position="352"/>
    </location>
</feature>
<feature type="transmembrane region" description="Helical" evidence="6">
    <location>
        <begin position="358"/>
        <end position="383"/>
    </location>
</feature>
<evidence type="ECO:0000256" key="1">
    <source>
        <dbReference type="ARBA" id="ARBA00004141"/>
    </source>
</evidence>
<organism evidence="8 9">
    <name type="scientific">Alkalisalibacterium limincola</name>
    <dbReference type="NCBI Taxonomy" id="2699169"/>
    <lineage>
        <taxon>Bacteria</taxon>
        <taxon>Pseudomonadati</taxon>
        <taxon>Pseudomonadota</taxon>
        <taxon>Gammaproteobacteria</taxon>
        <taxon>Lysobacterales</taxon>
        <taxon>Lysobacteraceae</taxon>
        <taxon>Alkalisalibacterium</taxon>
    </lineage>
</organism>
<dbReference type="PANTHER" id="PTHR12778">
    <property type="entry name" value="SOLUTE CARRIER FAMILY 33 ACETYL-COA TRANSPORTER -RELATED"/>
    <property type="match status" value="1"/>
</dbReference>
<dbReference type="InterPro" id="IPR024371">
    <property type="entry name" value="AcetylCoA_trans_1-like"/>
</dbReference>
<dbReference type="GO" id="GO:0035348">
    <property type="term" value="P:acetyl-CoA transmembrane transport"/>
    <property type="evidence" value="ECO:0007669"/>
    <property type="project" value="InterPro"/>
</dbReference>
<feature type="transmembrane region" description="Helical" evidence="6">
    <location>
        <begin position="55"/>
        <end position="76"/>
    </location>
</feature>
<dbReference type="InterPro" id="IPR020846">
    <property type="entry name" value="MFS_dom"/>
</dbReference>
<feature type="transmembrane region" description="Helical" evidence="6">
    <location>
        <begin position="97"/>
        <end position="115"/>
    </location>
</feature>
<dbReference type="Proteomes" id="UP000321248">
    <property type="component" value="Unassembled WGS sequence"/>
</dbReference>
<accession>A0A5C8KLV5</accession>
<dbReference type="Pfam" id="PF13000">
    <property type="entry name" value="Acatn"/>
    <property type="match status" value="1"/>
</dbReference>
<evidence type="ECO:0000256" key="3">
    <source>
        <dbReference type="ARBA" id="ARBA00022692"/>
    </source>
</evidence>
<dbReference type="InterPro" id="IPR036259">
    <property type="entry name" value="MFS_trans_sf"/>
</dbReference>
<comment type="caution">
    <text evidence="8">The sequence shown here is derived from an EMBL/GenBank/DDBJ whole genome shotgun (WGS) entry which is preliminary data.</text>
</comment>
<dbReference type="SUPFAM" id="SSF103473">
    <property type="entry name" value="MFS general substrate transporter"/>
    <property type="match status" value="1"/>
</dbReference>
<evidence type="ECO:0000256" key="4">
    <source>
        <dbReference type="ARBA" id="ARBA00022989"/>
    </source>
</evidence>
<dbReference type="AlphaFoldDB" id="A0A5C8KLV5"/>
<keyword evidence="2" id="KW-0813">Transport</keyword>
<feature type="transmembrane region" description="Helical" evidence="6">
    <location>
        <begin position="165"/>
        <end position="183"/>
    </location>
</feature>
<dbReference type="NCBIfam" id="TIGR00901">
    <property type="entry name" value="2A0125"/>
    <property type="match status" value="1"/>
</dbReference>
<dbReference type="Pfam" id="PF07690">
    <property type="entry name" value="MFS_1"/>
    <property type="match status" value="1"/>
</dbReference>
<dbReference type="PANTHER" id="PTHR12778:SF10">
    <property type="entry name" value="MAJOR FACILITATOR SUPERFAMILY DOMAIN-CONTAINING PROTEIN 3"/>
    <property type="match status" value="1"/>
</dbReference>
<evidence type="ECO:0000259" key="7">
    <source>
        <dbReference type="PROSITE" id="PS50850"/>
    </source>
</evidence>
<dbReference type="EMBL" id="VRTS01000008">
    <property type="protein sequence ID" value="TXK60799.1"/>
    <property type="molecule type" value="Genomic_DNA"/>
</dbReference>
<keyword evidence="4 6" id="KW-1133">Transmembrane helix</keyword>
<feature type="transmembrane region" description="Helical" evidence="6">
    <location>
        <begin position="304"/>
        <end position="325"/>
    </location>
</feature>
<name>A0A5C8KLV5_9GAMM</name>
<evidence type="ECO:0000256" key="5">
    <source>
        <dbReference type="ARBA" id="ARBA00023136"/>
    </source>
</evidence>
<dbReference type="GO" id="GO:0016020">
    <property type="term" value="C:membrane"/>
    <property type="evidence" value="ECO:0007669"/>
    <property type="project" value="UniProtKB-SubCell"/>
</dbReference>
<protein>
    <submittedName>
        <fullName evidence="8">AmpG family muropeptide MFS transporter</fullName>
    </submittedName>
</protein>